<feature type="transmembrane region" description="Helical" evidence="7">
    <location>
        <begin position="122"/>
        <end position="141"/>
    </location>
</feature>
<proteinExistence type="inferred from homology"/>
<evidence type="ECO:0000256" key="4">
    <source>
        <dbReference type="ARBA" id="ARBA00022692"/>
    </source>
</evidence>
<feature type="transmembrane region" description="Helical" evidence="7">
    <location>
        <begin position="7"/>
        <end position="30"/>
    </location>
</feature>
<accession>A0A154W6E1</accession>
<dbReference type="STRING" id="580166.AUP43_07915"/>
<keyword evidence="4 7" id="KW-0812">Transmembrane</keyword>
<dbReference type="Proteomes" id="UP000076400">
    <property type="component" value="Unassembled WGS sequence"/>
</dbReference>
<comment type="caution">
    <text evidence="9">The sequence shown here is derived from an EMBL/GenBank/DDBJ whole genome shotgun (WGS) entry which is preliminary data.</text>
</comment>
<feature type="domain" description="ABC transmembrane type-1" evidence="8">
    <location>
        <begin position="56"/>
        <end position="236"/>
    </location>
</feature>
<evidence type="ECO:0000313" key="10">
    <source>
        <dbReference type="Proteomes" id="UP000076400"/>
    </source>
</evidence>
<gene>
    <name evidence="9" type="ORF">AUP43_07915</name>
</gene>
<dbReference type="Pfam" id="PF00528">
    <property type="entry name" value="BPD_transp_1"/>
    <property type="match status" value="1"/>
</dbReference>
<feature type="transmembrane region" description="Helical" evidence="7">
    <location>
        <begin position="91"/>
        <end position="116"/>
    </location>
</feature>
<keyword evidence="2 7" id="KW-0813">Transport</keyword>
<keyword evidence="3" id="KW-1003">Cell membrane</keyword>
<dbReference type="InterPro" id="IPR000515">
    <property type="entry name" value="MetI-like"/>
</dbReference>
<dbReference type="CDD" id="cd06261">
    <property type="entry name" value="TM_PBP2"/>
    <property type="match status" value="1"/>
</dbReference>
<keyword evidence="6 7" id="KW-0472">Membrane</keyword>
<name>A0A154W6E1_9PROT</name>
<reference evidence="9 10" key="1">
    <citation type="submission" date="2015-12" db="EMBL/GenBank/DDBJ databases">
        <title>Genome sequence of Oceanibaculum pacificum MCCC 1A02656.</title>
        <authorList>
            <person name="Lu L."/>
            <person name="Lai Q."/>
            <person name="Shao Z."/>
            <person name="Qian P."/>
        </authorList>
    </citation>
    <scope>NUCLEOTIDE SEQUENCE [LARGE SCALE GENOMIC DNA]</scope>
    <source>
        <strain evidence="9 10">MCCC 1A02656</strain>
    </source>
</reference>
<sequence length="255" mass="28272">MDTIRRYAVITAVHLAVLALWYAVTAAGVLKPFILPSPGATLETLFQARYRWVDNITVTVIEIFVGYWFAVVFAVFLALLFSWFRTLHTALFPLFVTFSMIPKVALGPLFVVWFGYGVATNIFFAFIISFFPILITTARGLREVEPDLLDLVRALKGTRWQIFVKIQFPGALPYIFSAMKVGAILAVAGAIVGEFIASSSGLGYLMIQVQTTLDTAAMFMAVILLTLLGISLFGLVLLLERIFVVKDARLETRSA</sequence>
<dbReference type="InterPro" id="IPR035906">
    <property type="entry name" value="MetI-like_sf"/>
</dbReference>
<dbReference type="SUPFAM" id="SSF161098">
    <property type="entry name" value="MetI-like"/>
    <property type="match status" value="1"/>
</dbReference>
<evidence type="ECO:0000256" key="3">
    <source>
        <dbReference type="ARBA" id="ARBA00022475"/>
    </source>
</evidence>
<evidence type="ECO:0000259" key="8">
    <source>
        <dbReference type="PROSITE" id="PS50928"/>
    </source>
</evidence>
<dbReference type="PROSITE" id="PS50928">
    <property type="entry name" value="ABC_TM1"/>
    <property type="match status" value="1"/>
</dbReference>
<dbReference type="GO" id="GO:0005886">
    <property type="term" value="C:plasma membrane"/>
    <property type="evidence" value="ECO:0007669"/>
    <property type="project" value="UniProtKB-SubCell"/>
</dbReference>
<evidence type="ECO:0000256" key="5">
    <source>
        <dbReference type="ARBA" id="ARBA00022989"/>
    </source>
</evidence>
<comment type="similarity">
    <text evidence="7">Belongs to the binding-protein-dependent transport system permease family.</text>
</comment>
<evidence type="ECO:0000256" key="6">
    <source>
        <dbReference type="ARBA" id="ARBA00023136"/>
    </source>
</evidence>
<dbReference type="AlphaFoldDB" id="A0A154W6E1"/>
<dbReference type="GO" id="GO:0055085">
    <property type="term" value="P:transmembrane transport"/>
    <property type="evidence" value="ECO:0007669"/>
    <property type="project" value="InterPro"/>
</dbReference>
<dbReference type="PANTHER" id="PTHR30151:SF20">
    <property type="entry name" value="ABC TRANSPORTER PERMEASE PROTEIN HI_0355-RELATED"/>
    <property type="match status" value="1"/>
</dbReference>
<feature type="transmembrane region" description="Helical" evidence="7">
    <location>
        <begin position="171"/>
        <end position="196"/>
    </location>
</feature>
<comment type="subcellular location">
    <subcellularLocation>
        <location evidence="1 7">Cell membrane</location>
        <topology evidence="1 7">Multi-pass membrane protein</topology>
    </subcellularLocation>
</comment>
<dbReference type="Gene3D" id="1.10.3720.10">
    <property type="entry name" value="MetI-like"/>
    <property type="match status" value="1"/>
</dbReference>
<dbReference type="EMBL" id="LPXN01000101">
    <property type="protein sequence ID" value="KZD09033.1"/>
    <property type="molecule type" value="Genomic_DNA"/>
</dbReference>
<organism evidence="9 10">
    <name type="scientific">Oceanibaculum pacificum</name>
    <dbReference type="NCBI Taxonomy" id="580166"/>
    <lineage>
        <taxon>Bacteria</taxon>
        <taxon>Pseudomonadati</taxon>
        <taxon>Pseudomonadota</taxon>
        <taxon>Alphaproteobacteria</taxon>
        <taxon>Rhodospirillales</taxon>
        <taxon>Oceanibaculaceae</taxon>
        <taxon>Oceanibaculum</taxon>
    </lineage>
</organism>
<protein>
    <submittedName>
        <fullName evidence="9">Nitrate ABC transporter permease</fullName>
    </submittedName>
</protein>
<keyword evidence="5 7" id="KW-1133">Transmembrane helix</keyword>
<feature type="transmembrane region" description="Helical" evidence="7">
    <location>
        <begin position="65"/>
        <end position="84"/>
    </location>
</feature>
<evidence type="ECO:0000256" key="1">
    <source>
        <dbReference type="ARBA" id="ARBA00004651"/>
    </source>
</evidence>
<evidence type="ECO:0000256" key="7">
    <source>
        <dbReference type="RuleBase" id="RU363032"/>
    </source>
</evidence>
<keyword evidence="10" id="KW-1185">Reference proteome</keyword>
<evidence type="ECO:0000313" key="9">
    <source>
        <dbReference type="EMBL" id="KZD09033.1"/>
    </source>
</evidence>
<feature type="transmembrane region" description="Helical" evidence="7">
    <location>
        <begin position="216"/>
        <end position="239"/>
    </location>
</feature>
<dbReference type="PANTHER" id="PTHR30151">
    <property type="entry name" value="ALKANE SULFONATE ABC TRANSPORTER-RELATED, MEMBRANE SUBUNIT"/>
    <property type="match status" value="1"/>
</dbReference>
<evidence type="ECO:0000256" key="2">
    <source>
        <dbReference type="ARBA" id="ARBA00022448"/>
    </source>
</evidence>